<evidence type="ECO:0000313" key="3">
    <source>
        <dbReference type="Proteomes" id="UP001501081"/>
    </source>
</evidence>
<evidence type="ECO:0000256" key="1">
    <source>
        <dbReference type="SAM" id="SignalP"/>
    </source>
</evidence>
<sequence length="135" mass="14383">MKKIFGIFLLMGGLLTAIFAQNVAASKIPSAVKTAFTKNHPGVKVNWEIEKQNYEAGFTLNGKETSEVYSAAGSLLETEVSIKASEFPAAVMAKLKGMKVAEAAKITKADGSVSYEAEVKGKDLLFDVNGNPVKP</sequence>
<dbReference type="Proteomes" id="UP001501081">
    <property type="component" value="Unassembled WGS sequence"/>
</dbReference>
<dbReference type="EMBL" id="BAABAK010000009">
    <property type="protein sequence ID" value="GAA3965394.1"/>
    <property type="molecule type" value="Genomic_DNA"/>
</dbReference>
<feature type="chain" id="PRO_5045864328" description="Beta-lactamase-inhibitor-like PepSY-like domain-containing protein" evidence="1">
    <location>
        <begin position="25"/>
        <end position="135"/>
    </location>
</feature>
<dbReference type="RefSeq" id="WP_344766430.1">
    <property type="nucleotide sequence ID" value="NZ_BAABAK010000009.1"/>
</dbReference>
<dbReference type="SUPFAM" id="SSF160574">
    <property type="entry name" value="BT0923-like"/>
    <property type="match status" value="1"/>
</dbReference>
<dbReference type="Gene3D" id="3.10.450.360">
    <property type="match status" value="1"/>
</dbReference>
<organism evidence="2 3">
    <name type="scientific">Pedobacter ginsengiterrae</name>
    <dbReference type="NCBI Taxonomy" id="871696"/>
    <lineage>
        <taxon>Bacteria</taxon>
        <taxon>Pseudomonadati</taxon>
        <taxon>Bacteroidota</taxon>
        <taxon>Sphingobacteriia</taxon>
        <taxon>Sphingobacteriales</taxon>
        <taxon>Sphingobacteriaceae</taxon>
        <taxon>Pedobacter</taxon>
    </lineage>
</organism>
<accession>A0ABP7PGR1</accession>
<protein>
    <recommendedName>
        <fullName evidence="4">Beta-lactamase-inhibitor-like PepSY-like domain-containing protein</fullName>
    </recommendedName>
</protein>
<evidence type="ECO:0008006" key="4">
    <source>
        <dbReference type="Google" id="ProtNLM"/>
    </source>
</evidence>
<comment type="caution">
    <text evidence="2">The sequence shown here is derived from an EMBL/GenBank/DDBJ whole genome shotgun (WGS) entry which is preliminary data.</text>
</comment>
<feature type="signal peptide" evidence="1">
    <location>
        <begin position="1"/>
        <end position="24"/>
    </location>
</feature>
<reference evidence="3" key="1">
    <citation type="journal article" date="2019" name="Int. J. Syst. Evol. Microbiol.">
        <title>The Global Catalogue of Microorganisms (GCM) 10K type strain sequencing project: providing services to taxonomists for standard genome sequencing and annotation.</title>
        <authorList>
            <consortium name="The Broad Institute Genomics Platform"/>
            <consortium name="The Broad Institute Genome Sequencing Center for Infectious Disease"/>
            <person name="Wu L."/>
            <person name="Ma J."/>
        </authorList>
    </citation>
    <scope>NUCLEOTIDE SEQUENCE [LARGE SCALE GENOMIC DNA]</scope>
    <source>
        <strain evidence="3">JCM 17338</strain>
    </source>
</reference>
<keyword evidence="1" id="KW-0732">Signal</keyword>
<keyword evidence="3" id="KW-1185">Reference proteome</keyword>
<evidence type="ECO:0000313" key="2">
    <source>
        <dbReference type="EMBL" id="GAA3965394.1"/>
    </source>
</evidence>
<gene>
    <name evidence="2" type="ORF">GCM10022246_18080</name>
</gene>
<name>A0ABP7PGR1_9SPHI</name>
<proteinExistence type="predicted"/>